<gene>
    <name evidence="1" type="ORF">MARPO_0001s0128</name>
</gene>
<dbReference type="AlphaFoldDB" id="A0A2R6XVE2"/>
<sequence length="68" mass="7947">MLPREVFLSQEWCGHSSRLSVTLHANLTRKREHAKETSCLTINRDPQTMELQLSGIRFVHDRVERTSL</sequence>
<reference evidence="2" key="1">
    <citation type="journal article" date="2017" name="Cell">
        <title>Insights into land plant evolution garnered from the Marchantia polymorpha genome.</title>
        <authorList>
            <person name="Bowman J.L."/>
            <person name="Kohchi T."/>
            <person name="Yamato K.T."/>
            <person name="Jenkins J."/>
            <person name="Shu S."/>
            <person name="Ishizaki K."/>
            <person name="Yamaoka S."/>
            <person name="Nishihama R."/>
            <person name="Nakamura Y."/>
            <person name="Berger F."/>
            <person name="Adam C."/>
            <person name="Aki S.S."/>
            <person name="Althoff F."/>
            <person name="Araki T."/>
            <person name="Arteaga-Vazquez M.A."/>
            <person name="Balasubrmanian S."/>
            <person name="Barry K."/>
            <person name="Bauer D."/>
            <person name="Boehm C.R."/>
            <person name="Briginshaw L."/>
            <person name="Caballero-Perez J."/>
            <person name="Catarino B."/>
            <person name="Chen F."/>
            <person name="Chiyoda S."/>
            <person name="Chovatia M."/>
            <person name="Davies K.M."/>
            <person name="Delmans M."/>
            <person name="Demura T."/>
            <person name="Dierschke T."/>
            <person name="Dolan L."/>
            <person name="Dorantes-Acosta A.E."/>
            <person name="Eklund D.M."/>
            <person name="Florent S.N."/>
            <person name="Flores-Sandoval E."/>
            <person name="Fujiyama A."/>
            <person name="Fukuzawa H."/>
            <person name="Galik B."/>
            <person name="Grimanelli D."/>
            <person name="Grimwood J."/>
            <person name="Grossniklaus U."/>
            <person name="Hamada T."/>
            <person name="Haseloff J."/>
            <person name="Hetherington A.J."/>
            <person name="Higo A."/>
            <person name="Hirakawa Y."/>
            <person name="Hundley H.N."/>
            <person name="Ikeda Y."/>
            <person name="Inoue K."/>
            <person name="Inoue S.I."/>
            <person name="Ishida S."/>
            <person name="Jia Q."/>
            <person name="Kakita M."/>
            <person name="Kanazawa T."/>
            <person name="Kawai Y."/>
            <person name="Kawashima T."/>
            <person name="Kennedy M."/>
            <person name="Kinose K."/>
            <person name="Kinoshita T."/>
            <person name="Kohara Y."/>
            <person name="Koide E."/>
            <person name="Komatsu K."/>
            <person name="Kopischke S."/>
            <person name="Kubo M."/>
            <person name="Kyozuka J."/>
            <person name="Lagercrantz U."/>
            <person name="Lin S.S."/>
            <person name="Lindquist E."/>
            <person name="Lipzen A.M."/>
            <person name="Lu C.W."/>
            <person name="De Luna E."/>
            <person name="Martienssen R.A."/>
            <person name="Minamino N."/>
            <person name="Mizutani M."/>
            <person name="Mizutani M."/>
            <person name="Mochizuki N."/>
            <person name="Monte I."/>
            <person name="Mosher R."/>
            <person name="Nagasaki H."/>
            <person name="Nakagami H."/>
            <person name="Naramoto S."/>
            <person name="Nishitani K."/>
            <person name="Ohtani M."/>
            <person name="Okamoto T."/>
            <person name="Okumura M."/>
            <person name="Phillips J."/>
            <person name="Pollak B."/>
            <person name="Reinders A."/>
            <person name="Rovekamp M."/>
            <person name="Sano R."/>
            <person name="Sawa S."/>
            <person name="Schmid M.W."/>
            <person name="Shirakawa M."/>
            <person name="Solano R."/>
            <person name="Spunde A."/>
            <person name="Suetsugu N."/>
            <person name="Sugano S."/>
            <person name="Sugiyama A."/>
            <person name="Sun R."/>
            <person name="Suzuki Y."/>
            <person name="Takenaka M."/>
            <person name="Takezawa D."/>
            <person name="Tomogane H."/>
            <person name="Tsuzuki M."/>
            <person name="Ueda T."/>
            <person name="Umeda M."/>
            <person name="Ward J.M."/>
            <person name="Watanabe Y."/>
            <person name="Yazaki K."/>
            <person name="Yokoyama R."/>
            <person name="Yoshitake Y."/>
            <person name="Yotsui I."/>
            <person name="Zachgo S."/>
            <person name="Schmutz J."/>
        </authorList>
    </citation>
    <scope>NUCLEOTIDE SEQUENCE [LARGE SCALE GENOMIC DNA]</scope>
    <source>
        <strain evidence="2">Tak-1</strain>
    </source>
</reference>
<evidence type="ECO:0000313" key="2">
    <source>
        <dbReference type="Proteomes" id="UP000244005"/>
    </source>
</evidence>
<keyword evidence="2" id="KW-1185">Reference proteome</keyword>
<evidence type="ECO:0000313" key="1">
    <source>
        <dbReference type="EMBL" id="PTQ50075.1"/>
    </source>
</evidence>
<dbReference type="Proteomes" id="UP000244005">
    <property type="component" value="Unassembled WGS sequence"/>
</dbReference>
<accession>A0A2R6XVE2</accession>
<name>A0A2R6XVE2_MARPO</name>
<proteinExistence type="predicted"/>
<protein>
    <submittedName>
        <fullName evidence="1">Uncharacterized protein</fullName>
    </submittedName>
</protein>
<dbReference type="EMBL" id="KZ772673">
    <property type="protein sequence ID" value="PTQ50075.1"/>
    <property type="molecule type" value="Genomic_DNA"/>
</dbReference>
<organism evidence="1 2">
    <name type="scientific">Marchantia polymorpha</name>
    <name type="common">Common liverwort</name>
    <name type="synonym">Marchantia aquatica</name>
    <dbReference type="NCBI Taxonomy" id="3197"/>
    <lineage>
        <taxon>Eukaryota</taxon>
        <taxon>Viridiplantae</taxon>
        <taxon>Streptophyta</taxon>
        <taxon>Embryophyta</taxon>
        <taxon>Marchantiophyta</taxon>
        <taxon>Marchantiopsida</taxon>
        <taxon>Marchantiidae</taxon>
        <taxon>Marchantiales</taxon>
        <taxon>Marchantiaceae</taxon>
        <taxon>Marchantia</taxon>
    </lineage>
</organism>